<dbReference type="InterPro" id="IPR011010">
    <property type="entry name" value="DNA_brk_join_enz"/>
</dbReference>
<dbReference type="OrthoDB" id="662444at2"/>
<keyword evidence="4" id="KW-0233">DNA recombination</keyword>
<evidence type="ECO:0000256" key="3">
    <source>
        <dbReference type="ARBA" id="ARBA00023125"/>
    </source>
</evidence>
<reference evidence="8 9" key="1">
    <citation type="submission" date="2014-12" db="EMBL/GenBank/DDBJ databases">
        <title>Denitrispirillum autotrophicum gen. nov., sp. nov., Denitrifying, Facultatively Autotrophic Bacteria Isolated from Rice Paddy Soil.</title>
        <authorList>
            <person name="Ishii S."/>
            <person name="Ashida N."/>
            <person name="Ohno H."/>
            <person name="Otsuka S."/>
            <person name="Yokota A."/>
            <person name="Senoo K."/>
        </authorList>
    </citation>
    <scope>NUCLEOTIDE SEQUENCE [LARGE SCALE GENOMIC DNA]</scope>
    <source>
        <strain evidence="8 9">TSA66</strain>
    </source>
</reference>
<keyword evidence="3 5" id="KW-0238">DNA-binding</keyword>
<organism evidence="8 9">
    <name type="scientific">Noviherbaspirillum autotrophicum</name>
    <dbReference type="NCBI Taxonomy" id="709839"/>
    <lineage>
        <taxon>Bacteria</taxon>
        <taxon>Pseudomonadati</taxon>
        <taxon>Pseudomonadota</taxon>
        <taxon>Betaproteobacteria</taxon>
        <taxon>Burkholderiales</taxon>
        <taxon>Oxalobacteraceae</taxon>
        <taxon>Noviherbaspirillum</taxon>
    </lineage>
</organism>
<dbReference type="GO" id="GO:0003677">
    <property type="term" value="F:DNA binding"/>
    <property type="evidence" value="ECO:0007669"/>
    <property type="project" value="UniProtKB-UniRule"/>
</dbReference>
<dbReference type="Pfam" id="PF24624">
    <property type="entry name" value="Int_N"/>
    <property type="match status" value="1"/>
</dbReference>
<proteinExistence type="inferred from homology"/>
<evidence type="ECO:0000256" key="2">
    <source>
        <dbReference type="ARBA" id="ARBA00022908"/>
    </source>
</evidence>
<dbReference type="RefSeq" id="WP_040039723.1">
    <property type="nucleotide sequence ID" value="NZ_JWJG01000028.1"/>
</dbReference>
<gene>
    <name evidence="8" type="ORF">TSA66_08810</name>
</gene>
<evidence type="ECO:0000256" key="4">
    <source>
        <dbReference type="ARBA" id="ARBA00023172"/>
    </source>
</evidence>
<dbReference type="InterPro" id="IPR050808">
    <property type="entry name" value="Phage_Integrase"/>
</dbReference>
<dbReference type="STRING" id="709839.TSA66_08810"/>
<dbReference type="PROSITE" id="PS51898">
    <property type="entry name" value="TYR_RECOMBINASE"/>
    <property type="match status" value="1"/>
</dbReference>
<protein>
    <recommendedName>
        <fullName evidence="10">Integrase</fullName>
    </recommendedName>
</protein>
<accession>A0A0C2BI85</accession>
<dbReference type="Pfam" id="PF00589">
    <property type="entry name" value="Phage_integrase"/>
    <property type="match status" value="1"/>
</dbReference>
<dbReference type="PROSITE" id="PS51900">
    <property type="entry name" value="CB"/>
    <property type="match status" value="1"/>
</dbReference>
<dbReference type="Gene3D" id="1.10.443.10">
    <property type="entry name" value="Intergrase catalytic core"/>
    <property type="match status" value="1"/>
</dbReference>
<dbReference type="EMBL" id="JWJG01000028">
    <property type="protein sequence ID" value="KIF80900.1"/>
    <property type="molecule type" value="Genomic_DNA"/>
</dbReference>
<dbReference type="GO" id="GO:0015074">
    <property type="term" value="P:DNA integration"/>
    <property type="evidence" value="ECO:0007669"/>
    <property type="project" value="UniProtKB-KW"/>
</dbReference>
<dbReference type="InterPro" id="IPR057084">
    <property type="entry name" value="Int_N"/>
</dbReference>
<comment type="caution">
    <text evidence="8">The sequence shown here is derived from an EMBL/GenBank/DDBJ whole genome shotgun (WGS) entry which is preliminary data.</text>
</comment>
<feature type="domain" description="Tyr recombinase" evidence="6">
    <location>
        <begin position="201"/>
        <end position="405"/>
    </location>
</feature>
<dbReference type="PANTHER" id="PTHR30629:SF2">
    <property type="entry name" value="PROPHAGE INTEGRASE INTS-RELATED"/>
    <property type="match status" value="1"/>
</dbReference>
<dbReference type="InterPro" id="IPR002104">
    <property type="entry name" value="Integrase_catalytic"/>
</dbReference>
<dbReference type="InterPro" id="IPR010998">
    <property type="entry name" value="Integrase_recombinase_N"/>
</dbReference>
<feature type="domain" description="Core-binding (CB)" evidence="7">
    <location>
        <begin position="100"/>
        <end position="179"/>
    </location>
</feature>
<evidence type="ECO:0000313" key="8">
    <source>
        <dbReference type="EMBL" id="KIF80900.1"/>
    </source>
</evidence>
<dbReference type="AlphaFoldDB" id="A0A0C2BI85"/>
<sequence>MKAKIDRELLRSVKPGAKVFDIADTELKGFTVRITPAGAITYAIRYTGKDGKQVRYSLGKNFPTTTVSDAREEARILLGKIAGGDNPAEEKKAKTKGKLTLFSFIDGEYGDHLRAHNRTAASIIDRLKKLFAEFGNKPLSEFDARTIDKWRAGRIKDGKKAATVNRDMNALKSLFSRAVDWRLIDEHPIKSIKRMEESGGKIVRFLTDDEEKRLRAALDARELRDREGRARANAWRATRHYDLLPAIDDHHFVDHLKPAILLSLNTGIRQGELLTLRWSDVDLDLAILTVRDEAAKSNKTRHLPLNDEAKAALTQWKAQQPQTDLVFPGREGKRMTEVKTAWGKLLRDAQIENFRWHDMRHHFASRLVMAGVDLNTVRELLGHSDIKMTLRYAHLAPEHKAAAVQKLMRTL</sequence>
<dbReference type="PANTHER" id="PTHR30629">
    <property type="entry name" value="PROPHAGE INTEGRASE"/>
    <property type="match status" value="1"/>
</dbReference>
<dbReference type="InterPro" id="IPR044068">
    <property type="entry name" value="CB"/>
</dbReference>
<evidence type="ECO:0000259" key="7">
    <source>
        <dbReference type="PROSITE" id="PS51900"/>
    </source>
</evidence>
<keyword evidence="9" id="KW-1185">Reference proteome</keyword>
<dbReference type="Proteomes" id="UP000031572">
    <property type="component" value="Unassembled WGS sequence"/>
</dbReference>
<dbReference type="CDD" id="cd00796">
    <property type="entry name" value="INT_Rci_Hp1_C"/>
    <property type="match status" value="1"/>
</dbReference>
<name>A0A0C2BI85_9BURK</name>
<dbReference type="Gene3D" id="1.10.150.130">
    <property type="match status" value="1"/>
</dbReference>
<dbReference type="InterPro" id="IPR025166">
    <property type="entry name" value="Integrase_DNA_bind_dom"/>
</dbReference>
<keyword evidence="2" id="KW-0229">DNA integration</keyword>
<dbReference type="Gene3D" id="3.30.160.390">
    <property type="entry name" value="Integrase, DNA-binding domain"/>
    <property type="match status" value="1"/>
</dbReference>
<evidence type="ECO:0000313" key="9">
    <source>
        <dbReference type="Proteomes" id="UP000031572"/>
    </source>
</evidence>
<dbReference type="SUPFAM" id="SSF56349">
    <property type="entry name" value="DNA breaking-rejoining enzymes"/>
    <property type="match status" value="1"/>
</dbReference>
<dbReference type="InterPro" id="IPR013762">
    <property type="entry name" value="Integrase-like_cat_sf"/>
</dbReference>
<dbReference type="GO" id="GO:0006310">
    <property type="term" value="P:DNA recombination"/>
    <property type="evidence" value="ECO:0007669"/>
    <property type="project" value="UniProtKB-KW"/>
</dbReference>
<dbReference type="Pfam" id="PF13356">
    <property type="entry name" value="Arm-DNA-bind_3"/>
    <property type="match status" value="1"/>
</dbReference>
<evidence type="ECO:0000259" key="6">
    <source>
        <dbReference type="PROSITE" id="PS51898"/>
    </source>
</evidence>
<evidence type="ECO:0008006" key="10">
    <source>
        <dbReference type="Google" id="ProtNLM"/>
    </source>
</evidence>
<evidence type="ECO:0000256" key="1">
    <source>
        <dbReference type="ARBA" id="ARBA00008857"/>
    </source>
</evidence>
<evidence type="ECO:0000256" key="5">
    <source>
        <dbReference type="PROSITE-ProRule" id="PRU01248"/>
    </source>
</evidence>
<comment type="similarity">
    <text evidence="1">Belongs to the 'phage' integrase family.</text>
</comment>
<dbReference type="InterPro" id="IPR038488">
    <property type="entry name" value="Integrase_DNA-bd_sf"/>
</dbReference>